<dbReference type="Proteomes" id="UP000318055">
    <property type="component" value="Chromosome"/>
</dbReference>
<evidence type="ECO:0000256" key="1">
    <source>
        <dbReference type="SAM" id="Phobius"/>
    </source>
</evidence>
<keyword evidence="3" id="KW-1185">Reference proteome</keyword>
<gene>
    <name evidence="2" type="ORF">FPZ54_11030</name>
</gene>
<reference evidence="2 3" key="1">
    <citation type="submission" date="2019-07" db="EMBL/GenBank/DDBJ databases">
        <title>Sphingomonas alkalisoli sp. nov., isolated from rhizosphere soil of Suaedae salsa.</title>
        <authorList>
            <person name="Zhang H."/>
            <person name="Xu L."/>
            <person name="Zhang J.-X."/>
            <person name="Sun J.-Q."/>
        </authorList>
    </citation>
    <scope>NUCLEOTIDE SEQUENCE [LARGE SCALE GENOMIC DNA]</scope>
    <source>
        <strain evidence="2 3">XS-10</strain>
    </source>
</reference>
<proteinExistence type="predicted"/>
<keyword evidence="1" id="KW-1133">Transmembrane helix</keyword>
<keyword evidence="1" id="KW-0472">Membrane</keyword>
<name>A0A518RGH5_9SPHN</name>
<accession>A0A518RGH5</accession>
<organism evidence="2 3">
    <name type="scientific">Sphingomonas suaedae</name>
    <dbReference type="NCBI Taxonomy" id="2599297"/>
    <lineage>
        <taxon>Bacteria</taxon>
        <taxon>Pseudomonadati</taxon>
        <taxon>Pseudomonadota</taxon>
        <taxon>Alphaproteobacteria</taxon>
        <taxon>Sphingomonadales</taxon>
        <taxon>Sphingomonadaceae</taxon>
        <taxon>Sphingomonas</taxon>
    </lineage>
</organism>
<dbReference type="RefSeq" id="WP_145847187.1">
    <property type="nucleotide sequence ID" value="NZ_CP042239.1"/>
</dbReference>
<feature type="transmembrane region" description="Helical" evidence="1">
    <location>
        <begin position="49"/>
        <end position="74"/>
    </location>
</feature>
<sequence>MNFVRPSLLLGSRLDLASRLDSASLAELQKEVLAEQLRAMVRRETYVRYFVRLAALAFGILIAAFSIQILQLFQVPLAWNGWSFDMIWASSVVLGGAATLLTGVQWWRAREQFVRTEIGLLQFRLQTDFADDHRDS</sequence>
<dbReference type="EMBL" id="CP042239">
    <property type="protein sequence ID" value="QDX26504.1"/>
    <property type="molecule type" value="Genomic_DNA"/>
</dbReference>
<evidence type="ECO:0000313" key="2">
    <source>
        <dbReference type="EMBL" id="QDX26504.1"/>
    </source>
</evidence>
<protein>
    <submittedName>
        <fullName evidence="2">Uncharacterized protein</fullName>
    </submittedName>
</protein>
<dbReference type="AlphaFoldDB" id="A0A518RGH5"/>
<dbReference type="KEGG" id="ssua:FPZ54_11030"/>
<evidence type="ECO:0000313" key="3">
    <source>
        <dbReference type="Proteomes" id="UP000318055"/>
    </source>
</evidence>
<feature type="transmembrane region" description="Helical" evidence="1">
    <location>
        <begin position="86"/>
        <end position="107"/>
    </location>
</feature>
<keyword evidence="1" id="KW-0812">Transmembrane</keyword>